<proteinExistence type="inferred from homology"/>
<keyword evidence="4" id="KW-0680">Restriction system</keyword>
<reference evidence="9 10" key="1">
    <citation type="submission" date="2018-08" db="EMBL/GenBank/DDBJ databases">
        <title>A genome reference for cultivated species of the human gut microbiota.</title>
        <authorList>
            <person name="Zou Y."/>
            <person name="Xue W."/>
            <person name="Luo G."/>
        </authorList>
    </citation>
    <scope>NUCLEOTIDE SEQUENCE [LARGE SCALE GENOMIC DNA]</scope>
    <source>
        <strain evidence="9 10">AF22-3AC</strain>
    </source>
</reference>
<dbReference type="AlphaFoldDB" id="A0A412I948"/>
<evidence type="ECO:0000256" key="1">
    <source>
        <dbReference type="ARBA" id="ARBA00022603"/>
    </source>
</evidence>
<evidence type="ECO:0000256" key="7">
    <source>
        <dbReference type="RuleBase" id="RU000416"/>
    </source>
</evidence>
<evidence type="ECO:0000256" key="2">
    <source>
        <dbReference type="ARBA" id="ARBA00022679"/>
    </source>
</evidence>
<comment type="caution">
    <text evidence="9">The sequence shown here is derived from an EMBL/GenBank/DDBJ whole genome shotgun (WGS) entry which is preliminary data.</text>
</comment>
<keyword evidence="1 6" id="KW-0489">Methyltransferase</keyword>
<evidence type="ECO:0000256" key="3">
    <source>
        <dbReference type="ARBA" id="ARBA00022691"/>
    </source>
</evidence>
<gene>
    <name evidence="9" type="primary">dcm</name>
    <name evidence="9" type="ORF">DWX97_21905</name>
</gene>
<dbReference type="SUPFAM" id="SSF53335">
    <property type="entry name" value="S-adenosyl-L-methionine-dependent methyltransferases"/>
    <property type="match status" value="1"/>
</dbReference>
<dbReference type="NCBIfam" id="TIGR00675">
    <property type="entry name" value="dcm"/>
    <property type="match status" value="1"/>
</dbReference>
<dbReference type="GO" id="GO:0003886">
    <property type="term" value="F:DNA (cytosine-5-)-methyltransferase activity"/>
    <property type="evidence" value="ECO:0007669"/>
    <property type="project" value="UniProtKB-EC"/>
</dbReference>
<sequence>MEGRNMRFIDLFAGLGGFHIALSKLGHQCVFASEIVVELKELYQQNFGIEVSGDITKIPLENIPSHDILCAGFPCQPFSKAGRQKGMEEERGKLIDRVIEILEYHKPKYFILENVRNLEKHNNGQTWEYIKNALEKLNYSVEKKIISPHHIGIPQHRERIFIVGCKTGLSHFNWFESKDIVTDTKSIIDDDINDIALTIEQEKIRVLEVWQKFLKILPENVRPYSPLWSMEFGATYPYENIDYTSVKAEDLWDFKGSFGIPLMGLTKEEIMKRLPNYIKTQKGFFPKWKQNFLKNNREFYQKNKESIDLVLPDIINLHVESWQKFEWNCLDLEKNIWNYIIQFRGSGIRIKRTDFFPSLVTVRTQMPIIGWKKRYISRREGARTQSIPDDIILPATLPAAFKALGNSVNTEIVYAIAKELIKD</sequence>
<evidence type="ECO:0000256" key="6">
    <source>
        <dbReference type="PROSITE-ProRule" id="PRU01016"/>
    </source>
</evidence>
<dbReference type="RefSeq" id="WP_118403634.1">
    <property type="nucleotide sequence ID" value="NZ_JADNFX010000054.1"/>
</dbReference>
<evidence type="ECO:0000313" key="10">
    <source>
        <dbReference type="Proteomes" id="UP000283341"/>
    </source>
</evidence>
<dbReference type="InterPro" id="IPR050750">
    <property type="entry name" value="C5-MTase"/>
</dbReference>
<dbReference type="PROSITE" id="PS51679">
    <property type="entry name" value="SAM_MT_C5"/>
    <property type="match status" value="1"/>
</dbReference>
<dbReference type="Gene3D" id="3.90.120.10">
    <property type="entry name" value="DNA Methylase, subunit A, domain 2"/>
    <property type="match status" value="1"/>
</dbReference>
<evidence type="ECO:0000256" key="4">
    <source>
        <dbReference type="ARBA" id="ARBA00022747"/>
    </source>
</evidence>
<protein>
    <recommendedName>
        <fullName evidence="8">Cytosine-specific methyltransferase</fullName>
        <ecNumber evidence="8">2.1.1.37</ecNumber>
    </recommendedName>
</protein>
<dbReference type="Pfam" id="PF00145">
    <property type="entry name" value="DNA_methylase"/>
    <property type="match status" value="1"/>
</dbReference>
<comment type="catalytic activity">
    <reaction evidence="5 8">
        <text>a 2'-deoxycytidine in DNA + S-adenosyl-L-methionine = a 5-methyl-2'-deoxycytidine in DNA + S-adenosyl-L-homocysteine + H(+)</text>
        <dbReference type="Rhea" id="RHEA:13681"/>
        <dbReference type="Rhea" id="RHEA-COMP:11369"/>
        <dbReference type="Rhea" id="RHEA-COMP:11370"/>
        <dbReference type="ChEBI" id="CHEBI:15378"/>
        <dbReference type="ChEBI" id="CHEBI:57856"/>
        <dbReference type="ChEBI" id="CHEBI:59789"/>
        <dbReference type="ChEBI" id="CHEBI:85452"/>
        <dbReference type="ChEBI" id="CHEBI:85454"/>
        <dbReference type="EC" id="2.1.1.37"/>
    </reaction>
</comment>
<dbReference type="GO" id="GO:0032259">
    <property type="term" value="P:methylation"/>
    <property type="evidence" value="ECO:0007669"/>
    <property type="project" value="UniProtKB-KW"/>
</dbReference>
<name>A0A412I948_9BACE</name>
<dbReference type="InterPro" id="IPR029063">
    <property type="entry name" value="SAM-dependent_MTases_sf"/>
</dbReference>
<organism evidence="9 10">
    <name type="scientific">Bacteroides cellulosilyticus</name>
    <dbReference type="NCBI Taxonomy" id="246787"/>
    <lineage>
        <taxon>Bacteria</taxon>
        <taxon>Pseudomonadati</taxon>
        <taxon>Bacteroidota</taxon>
        <taxon>Bacteroidia</taxon>
        <taxon>Bacteroidales</taxon>
        <taxon>Bacteroidaceae</taxon>
        <taxon>Bacteroides</taxon>
    </lineage>
</organism>
<evidence type="ECO:0000256" key="8">
    <source>
        <dbReference type="RuleBase" id="RU000417"/>
    </source>
</evidence>
<dbReference type="PANTHER" id="PTHR46098">
    <property type="entry name" value="TRNA (CYTOSINE(38)-C(5))-METHYLTRANSFERASE"/>
    <property type="match status" value="1"/>
</dbReference>
<feature type="active site" evidence="6">
    <location>
        <position position="75"/>
    </location>
</feature>
<comment type="similarity">
    <text evidence="6 7">Belongs to the class I-like SAM-binding methyltransferase superfamily. C5-methyltransferase family.</text>
</comment>
<dbReference type="PROSITE" id="PS00094">
    <property type="entry name" value="C5_MTASE_1"/>
    <property type="match status" value="1"/>
</dbReference>
<evidence type="ECO:0000256" key="5">
    <source>
        <dbReference type="ARBA" id="ARBA00047422"/>
    </source>
</evidence>
<evidence type="ECO:0000313" key="9">
    <source>
        <dbReference type="EMBL" id="RGS33365.1"/>
    </source>
</evidence>
<dbReference type="InterPro" id="IPR001525">
    <property type="entry name" value="C5_MeTfrase"/>
</dbReference>
<dbReference type="InterPro" id="IPR018117">
    <property type="entry name" value="C5_DNA_meth_AS"/>
</dbReference>
<dbReference type="PRINTS" id="PR00105">
    <property type="entry name" value="C5METTRFRASE"/>
</dbReference>
<dbReference type="Proteomes" id="UP000283341">
    <property type="component" value="Unassembled WGS sequence"/>
</dbReference>
<dbReference type="Gene3D" id="3.40.50.150">
    <property type="entry name" value="Vaccinia Virus protein VP39"/>
    <property type="match status" value="1"/>
</dbReference>
<accession>A0A412I948</accession>
<dbReference type="GO" id="GO:0009307">
    <property type="term" value="P:DNA restriction-modification system"/>
    <property type="evidence" value="ECO:0007669"/>
    <property type="project" value="UniProtKB-KW"/>
</dbReference>
<dbReference type="EC" id="2.1.1.37" evidence="8"/>
<dbReference type="PANTHER" id="PTHR46098:SF1">
    <property type="entry name" value="TRNA (CYTOSINE(38)-C(5))-METHYLTRANSFERASE"/>
    <property type="match status" value="1"/>
</dbReference>
<keyword evidence="3 6" id="KW-0949">S-adenosyl-L-methionine</keyword>
<dbReference type="EMBL" id="QRVJ01000029">
    <property type="protein sequence ID" value="RGS33365.1"/>
    <property type="molecule type" value="Genomic_DNA"/>
</dbReference>
<keyword evidence="2 6" id="KW-0808">Transferase</keyword>